<dbReference type="AlphaFoldDB" id="A0A420HE68"/>
<keyword evidence="2" id="KW-1185">Reference proteome</keyword>
<dbReference type="Proteomes" id="UP000283383">
    <property type="component" value="Unassembled WGS sequence"/>
</dbReference>
<proteinExistence type="predicted"/>
<comment type="caution">
    <text evidence="1">The sequence shown here is derived from an EMBL/GenBank/DDBJ whole genome shotgun (WGS) entry which is preliminary data.</text>
</comment>
<dbReference type="EMBL" id="MCBQ01020014">
    <property type="protein sequence ID" value="RKF55685.1"/>
    <property type="molecule type" value="Genomic_DNA"/>
</dbReference>
<accession>A0A420HE68</accession>
<protein>
    <submittedName>
        <fullName evidence="1">Uncharacterized protein</fullName>
    </submittedName>
</protein>
<evidence type="ECO:0000313" key="1">
    <source>
        <dbReference type="EMBL" id="RKF55685.1"/>
    </source>
</evidence>
<gene>
    <name evidence="1" type="ORF">GcM3_200062</name>
</gene>
<evidence type="ECO:0000313" key="2">
    <source>
        <dbReference type="Proteomes" id="UP000283383"/>
    </source>
</evidence>
<name>A0A420HE68_9PEZI</name>
<reference evidence="1 2" key="1">
    <citation type="journal article" date="2018" name="BMC Genomics">
        <title>Comparative genome analyses reveal sequence features reflecting distinct modes of host-adaptation between dicot and monocot powdery mildew.</title>
        <authorList>
            <person name="Wu Y."/>
            <person name="Ma X."/>
            <person name="Pan Z."/>
            <person name="Kale S.D."/>
            <person name="Song Y."/>
            <person name="King H."/>
            <person name="Zhang Q."/>
            <person name="Presley C."/>
            <person name="Deng X."/>
            <person name="Wei C.I."/>
            <person name="Xiao S."/>
        </authorList>
    </citation>
    <scope>NUCLEOTIDE SEQUENCE [LARGE SCALE GENOMIC DNA]</scope>
    <source>
        <strain evidence="1">UMSG3</strain>
    </source>
</reference>
<organism evidence="1 2">
    <name type="scientific">Golovinomyces cichoracearum</name>
    <dbReference type="NCBI Taxonomy" id="62708"/>
    <lineage>
        <taxon>Eukaryota</taxon>
        <taxon>Fungi</taxon>
        <taxon>Dikarya</taxon>
        <taxon>Ascomycota</taxon>
        <taxon>Pezizomycotina</taxon>
        <taxon>Leotiomycetes</taxon>
        <taxon>Erysiphales</taxon>
        <taxon>Erysiphaceae</taxon>
        <taxon>Golovinomyces</taxon>
    </lineage>
</organism>
<sequence length="553" mass="61252">MSSIYTARSIATNEKSTPLFNLKGLTNYAPTTITSLLIHGIPLDRQIVQTVTITSKPLGPSNRTSLLPLKPPTTSFTLIKPLASDRSDKFIDKLGPGASRTKSGKTTIYHAPALPHEILPTIIQFSTSFFNVGPFVAENSGSQIVFEQLVGGNLGGHYTAGDRVSKSKDNTDSRSALDISDKSYSVILSRLCIDGDSMDDDLPEKAQTSTRYVTFRGNETVAKATPITHRSTSVGSSTSVPKSTGNVFPYFHGLIQPDNVFMNNMILRHFYQLLGQTAEQCQEQYVEYRHGVNSLATTSQGMKSSYQVFCLLGARYAIFSNSKWFAADDEEDFQEQLTRKDHHESAVDNMIEIMTRLTANEQYSGSLSRTIFGEPSTLTGELSHLKLDDIDDDEIRELDRCIRNLNYMGTGYLTNNPQMVTKMLATLAANTTIPLTTPTYLPSVRAPFSSDFFKLLSRFGPDAPSFWNDCGSEIVCKAVERSVASTGGKRKIGEDDIYGNMPSKLLITPKPLLIAVKDLEKVVKKGKVKMDIDERTGRYRHMAIEHEKTRKAM</sequence>